<feature type="domain" description="Fibronectin type-III" evidence="3">
    <location>
        <begin position="327"/>
        <end position="418"/>
    </location>
</feature>
<protein>
    <recommendedName>
        <fullName evidence="3">Fibronectin type-III domain-containing protein</fullName>
    </recommendedName>
</protein>
<accession>A0A1B6D528</accession>
<reference evidence="5" key="1">
    <citation type="submission" date="2015-12" db="EMBL/GenBank/DDBJ databases">
        <title>De novo transcriptome assembly of four potential Pierce s Disease insect vectors from Arizona vineyards.</title>
        <authorList>
            <person name="Tassone E.E."/>
        </authorList>
    </citation>
    <scope>NUCLEOTIDE SEQUENCE</scope>
</reference>
<dbReference type="SMART" id="SM00060">
    <property type="entry name" value="FN3"/>
    <property type="match status" value="2"/>
</dbReference>
<evidence type="ECO:0000256" key="2">
    <source>
        <dbReference type="SAM" id="MobiDB-lite"/>
    </source>
</evidence>
<name>A0A1B6D528_9HEMI</name>
<dbReference type="InterPro" id="IPR013783">
    <property type="entry name" value="Ig-like_fold"/>
</dbReference>
<evidence type="ECO:0000256" key="1">
    <source>
        <dbReference type="ARBA" id="ARBA00022441"/>
    </source>
</evidence>
<feature type="region of interest" description="Disordered" evidence="2">
    <location>
        <begin position="105"/>
        <end position="146"/>
    </location>
</feature>
<sequence length="563" mass="61736">MSLENENDILTETPIEADDVKSLEKEDNLLQTQEDQDQGTVEDVIPVVLMTADDIPPIDPEITDTENLALTETGDSVLENKLEEKEEISQTCDEVNEGMEVDQPILDENQEEETQIHQQEDEATHPEEIDQANPILGEENELPIEGQNLNEPEAIEDNMVDENVEEPDKELLPMIEAEDAYTGEEDVGELAKEEETLQQNYDEHKIDNPVESVIEPSKLANIGEVSGAEPMETEDESPAMDINPDAEAEPITGEDEKTSPLINDYLSELDREPEVDAQLKPQINQIDNNTTDAAAEEDSKPVVPEADALSTLATAALGCNQTVQNGIKTEKVIKRESSTWCDVGIIKGTSCTVTKYFHPNTCTDPEHSDITVDQLPDYTNCTKLELEPGTAYKFRVAAINTCGRGIWSEVSAFKTCLPGYPGAPSAIKISKSADGAHLSWEPPPSSSGKIIEYSVCLAVRNATTQSQGDAKTVSSTPTQLAFVRVYCGPANQAVVLNASLAAAHIDVTTKPAIIFRIAAKNEKGYGPATQVRWLQEMVTQKPTNKREEHMVNVGGKRFKSDDM</sequence>
<dbReference type="CDD" id="cd00063">
    <property type="entry name" value="FN3"/>
    <property type="match status" value="2"/>
</dbReference>
<proteinExistence type="predicted"/>
<organism evidence="5">
    <name type="scientific">Clastoptera arizonana</name>
    <name type="common">Arizona spittle bug</name>
    <dbReference type="NCBI Taxonomy" id="38151"/>
    <lineage>
        <taxon>Eukaryota</taxon>
        <taxon>Metazoa</taxon>
        <taxon>Ecdysozoa</taxon>
        <taxon>Arthropoda</taxon>
        <taxon>Hexapoda</taxon>
        <taxon>Insecta</taxon>
        <taxon>Pterygota</taxon>
        <taxon>Neoptera</taxon>
        <taxon>Paraneoptera</taxon>
        <taxon>Hemiptera</taxon>
        <taxon>Auchenorrhyncha</taxon>
        <taxon>Cercopoidea</taxon>
        <taxon>Clastopteridae</taxon>
        <taxon>Clastoptera</taxon>
    </lineage>
</organism>
<dbReference type="InterPro" id="IPR036116">
    <property type="entry name" value="FN3_sf"/>
</dbReference>
<dbReference type="EMBL" id="GEDC01030101">
    <property type="protein sequence ID" value="JAS07197.1"/>
    <property type="molecule type" value="Transcribed_RNA"/>
</dbReference>
<evidence type="ECO:0000259" key="3">
    <source>
        <dbReference type="PROSITE" id="PS50853"/>
    </source>
</evidence>
<dbReference type="GO" id="GO:0006338">
    <property type="term" value="P:chromatin remodeling"/>
    <property type="evidence" value="ECO:0007669"/>
    <property type="project" value="TreeGrafter"/>
</dbReference>
<dbReference type="InterPro" id="IPR003961">
    <property type="entry name" value="FN3_dom"/>
</dbReference>
<dbReference type="AlphaFoldDB" id="A0A1B6D528"/>
<feature type="region of interest" description="Disordered" evidence="2">
    <location>
        <begin position="201"/>
        <end position="259"/>
    </location>
</feature>
<evidence type="ECO:0000313" key="5">
    <source>
        <dbReference type="EMBL" id="JAS20777.1"/>
    </source>
</evidence>
<gene>
    <name evidence="5" type="ORF">g.13057</name>
    <name evidence="4" type="ORF">g.13058</name>
</gene>
<dbReference type="GO" id="GO:0003713">
    <property type="term" value="F:transcription coactivator activity"/>
    <property type="evidence" value="ECO:0007669"/>
    <property type="project" value="TreeGrafter"/>
</dbReference>
<dbReference type="PANTHER" id="PTHR46003:SF1">
    <property type="entry name" value="HOST CELL FACTOR"/>
    <property type="match status" value="1"/>
</dbReference>
<evidence type="ECO:0000313" key="4">
    <source>
        <dbReference type="EMBL" id="JAS07197.1"/>
    </source>
</evidence>
<dbReference type="PANTHER" id="PTHR46003">
    <property type="entry name" value="HOST CELL FACTOR"/>
    <property type="match status" value="1"/>
</dbReference>
<dbReference type="PROSITE" id="PS50853">
    <property type="entry name" value="FN3"/>
    <property type="match status" value="1"/>
</dbReference>
<dbReference type="SUPFAM" id="SSF49265">
    <property type="entry name" value="Fibronectin type III"/>
    <property type="match status" value="1"/>
</dbReference>
<dbReference type="EMBL" id="GEDC01016521">
    <property type="protein sequence ID" value="JAS20777.1"/>
    <property type="molecule type" value="Transcribed_RNA"/>
</dbReference>
<dbReference type="InterPro" id="IPR043536">
    <property type="entry name" value="HCF1/2"/>
</dbReference>
<feature type="compositionally biased region" description="Basic and acidic residues" evidence="2">
    <location>
        <begin position="114"/>
        <end position="128"/>
    </location>
</feature>
<feature type="compositionally biased region" description="Acidic residues" evidence="2">
    <location>
        <begin position="231"/>
        <end position="248"/>
    </location>
</feature>
<dbReference type="GO" id="GO:0035097">
    <property type="term" value="C:histone methyltransferase complex"/>
    <property type="evidence" value="ECO:0007669"/>
    <property type="project" value="TreeGrafter"/>
</dbReference>
<keyword evidence="1" id="KW-0880">Kelch repeat</keyword>
<dbReference type="Gene3D" id="2.60.40.10">
    <property type="entry name" value="Immunoglobulins"/>
    <property type="match status" value="2"/>
</dbReference>